<name>A0A6C0EB65_9ZZZZ</name>
<evidence type="ECO:0000256" key="2">
    <source>
        <dbReference type="ARBA" id="ARBA00023134"/>
    </source>
</evidence>
<dbReference type="Gene3D" id="1.20.120.1240">
    <property type="entry name" value="Dynamin, middle domain"/>
    <property type="match status" value="1"/>
</dbReference>
<dbReference type="GO" id="GO:0008017">
    <property type="term" value="F:microtubule binding"/>
    <property type="evidence" value="ECO:0007669"/>
    <property type="project" value="TreeGrafter"/>
</dbReference>
<dbReference type="InterPro" id="IPR045063">
    <property type="entry name" value="Dynamin_N"/>
</dbReference>
<dbReference type="Pfam" id="PF01031">
    <property type="entry name" value="Dynamin_M"/>
    <property type="match status" value="1"/>
</dbReference>
<sequence length="617" mass="70134">MAEELFDIAREINSLCQYKNAITAPKIVTIGTQSSGKSSLINKLIGFDILPTKTGIATRCPIVFSVTPNESEKPVVKLSNGHQKELIYEGFIENINVIEEINKQTNKNVSDMNVTPIPIHIELKYKNAPTLSFIDLPGLIAIAKTDVGQSKTIIEDIKRIAKTYIQQKSTIVLTVVESKTDLETDIGLSFIKDLEDVDKKEFITVGVLTKPDLLKNGDVINNILDGKISSNISLDNGYFVVNNIDDSIGFYNSLKINNNNRCGSAQLGNYLTTLLTKMIKTDLINIKTQIGELHLQSVKELEELGAEELTDNMKIGLVSKILNDLQVRITESIESSGIEPNTGLKIKNVFNNYLKDLNSLDIFSSVGDKFYTDLLNSFSGYHMTNSIDINKILYKCINENALNPIHTLSLECMNEIIDVIEGMLEHFVKNAKYTHHENILKSLKKYYSNYIIDRKTEVDLEIKRFIKMESCFINTIDEKFVKLIHDFTPVGYVPINTIDSMMSRNLAINNILPESIHDKYIAMIKVICKCYYDTIKKNMFNNVTKSIMLNIIRNIEQNMNYMSVYEFITKDNLTLFQEDISIIERRKELRQLIEQLSNINAKIKKINTKVQINTKVF</sequence>
<evidence type="ECO:0000259" key="4">
    <source>
        <dbReference type="PROSITE" id="PS51388"/>
    </source>
</evidence>
<dbReference type="GO" id="GO:0003924">
    <property type="term" value="F:GTPase activity"/>
    <property type="evidence" value="ECO:0007669"/>
    <property type="project" value="InterPro"/>
</dbReference>
<evidence type="ECO:0000313" key="6">
    <source>
        <dbReference type="EMBL" id="QHT25861.1"/>
    </source>
</evidence>
<feature type="coiled-coil region" evidence="3">
    <location>
        <begin position="582"/>
        <end position="609"/>
    </location>
</feature>
<dbReference type="AlphaFoldDB" id="A0A6C0EB65"/>
<accession>A0A6C0EB65</accession>
<dbReference type="GO" id="GO:0005525">
    <property type="term" value="F:GTP binding"/>
    <property type="evidence" value="ECO:0007669"/>
    <property type="project" value="InterPro"/>
</dbReference>
<dbReference type="InterPro" id="IPR003130">
    <property type="entry name" value="GED"/>
</dbReference>
<dbReference type="InterPro" id="IPR000375">
    <property type="entry name" value="Dynamin_stalk"/>
</dbReference>
<dbReference type="InterPro" id="IPR001401">
    <property type="entry name" value="Dynamin_GTPase"/>
</dbReference>
<evidence type="ECO:0000256" key="1">
    <source>
        <dbReference type="ARBA" id="ARBA00022741"/>
    </source>
</evidence>
<dbReference type="PRINTS" id="PR00195">
    <property type="entry name" value="DYNAMIN"/>
</dbReference>
<evidence type="ECO:0008006" key="7">
    <source>
        <dbReference type="Google" id="ProtNLM"/>
    </source>
</evidence>
<protein>
    <recommendedName>
        <fullName evidence="7">Dynamin-type G domain-containing protein</fullName>
    </recommendedName>
</protein>
<evidence type="ECO:0000256" key="3">
    <source>
        <dbReference type="SAM" id="Coils"/>
    </source>
</evidence>
<keyword evidence="1" id="KW-0547">Nucleotide-binding</keyword>
<reference evidence="6" key="1">
    <citation type="journal article" date="2020" name="Nature">
        <title>Giant virus diversity and host interactions through global metagenomics.</title>
        <authorList>
            <person name="Schulz F."/>
            <person name="Roux S."/>
            <person name="Paez-Espino D."/>
            <person name="Jungbluth S."/>
            <person name="Walsh D.A."/>
            <person name="Denef V.J."/>
            <person name="McMahon K.D."/>
            <person name="Konstantinidis K.T."/>
            <person name="Eloe-Fadrosh E.A."/>
            <person name="Kyrpides N.C."/>
            <person name="Woyke T."/>
        </authorList>
    </citation>
    <scope>NUCLEOTIDE SEQUENCE</scope>
    <source>
        <strain evidence="6">GVMAG-M-3300023179-27</strain>
    </source>
</reference>
<dbReference type="Gene3D" id="3.40.50.300">
    <property type="entry name" value="P-loop containing nucleotide triphosphate hydrolases"/>
    <property type="match status" value="1"/>
</dbReference>
<dbReference type="PROSITE" id="PS51718">
    <property type="entry name" value="G_DYNAMIN_2"/>
    <property type="match status" value="1"/>
</dbReference>
<dbReference type="SUPFAM" id="SSF52540">
    <property type="entry name" value="P-loop containing nucleoside triphosphate hydrolases"/>
    <property type="match status" value="1"/>
</dbReference>
<dbReference type="InterPro" id="IPR022812">
    <property type="entry name" value="Dynamin"/>
</dbReference>
<feature type="domain" description="Dynamin-type G" evidence="5">
    <location>
        <begin position="21"/>
        <end position="287"/>
    </location>
</feature>
<dbReference type="Pfam" id="PF00350">
    <property type="entry name" value="Dynamin_N"/>
    <property type="match status" value="1"/>
</dbReference>
<dbReference type="InterPro" id="IPR020850">
    <property type="entry name" value="GED_dom"/>
</dbReference>
<dbReference type="GO" id="GO:0005737">
    <property type="term" value="C:cytoplasm"/>
    <property type="evidence" value="ECO:0007669"/>
    <property type="project" value="TreeGrafter"/>
</dbReference>
<evidence type="ECO:0000259" key="5">
    <source>
        <dbReference type="PROSITE" id="PS51718"/>
    </source>
</evidence>
<dbReference type="PANTHER" id="PTHR11566">
    <property type="entry name" value="DYNAMIN"/>
    <property type="match status" value="1"/>
</dbReference>
<dbReference type="InterPro" id="IPR027417">
    <property type="entry name" value="P-loop_NTPase"/>
</dbReference>
<dbReference type="SMART" id="SM00053">
    <property type="entry name" value="DYNc"/>
    <property type="match status" value="1"/>
</dbReference>
<dbReference type="GO" id="GO:0016020">
    <property type="term" value="C:membrane"/>
    <property type="evidence" value="ECO:0007669"/>
    <property type="project" value="TreeGrafter"/>
</dbReference>
<proteinExistence type="predicted"/>
<keyword evidence="3" id="KW-0175">Coiled coil</keyword>
<dbReference type="EMBL" id="MN739775">
    <property type="protein sequence ID" value="QHT25861.1"/>
    <property type="molecule type" value="Genomic_DNA"/>
</dbReference>
<dbReference type="InterPro" id="IPR030381">
    <property type="entry name" value="G_DYNAMIN_dom"/>
</dbReference>
<dbReference type="GO" id="GO:0005874">
    <property type="term" value="C:microtubule"/>
    <property type="evidence" value="ECO:0007669"/>
    <property type="project" value="TreeGrafter"/>
</dbReference>
<keyword evidence="2" id="KW-0342">GTP-binding</keyword>
<organism evidence="6">
    <name type="scientific">viral metagenome</name>
    <dbReference type="NCBI Taxonomy" id="1070528"/>
    <lineage>
        <taxon>unclassified sequences</taxon>
        <taxon>metagenomes</taxon>
        <taxon>organismal metagenomes</taxon>
    </lineage>
</organism>
<feature type="domain" description="GED" evidence="4">
    <location>
        <begin position="521"/>
        <end position="611"/>
    </location>
</feature>
<dbReference type="PROSITE" id="PS51388">
    <property type="entry name" value="GED"/>
    <property type="match status" value="1"/>
</dbReference>
<dbReference type="Pfam" id="PF02212">
    <property type="entry name" value="GED"/>
    <property type="match status" value="1"/>
</dbReference>